<dbReference type="EMBL" id="BK015751">
    <property type="protein sequence ID" value="DAE23322.1"/>
    <property type="molecule type" value="Genomic_DNA"/>
</dbReference>
<sequence>MWRVFQNLFWGCEYPQGLGVSLERRTPPPNLGIS</sequence>
<evidence type="ECO:0000313" key="1">
    <source>
        <dbReference type="EMBL" id="DAE23322.1"/>
    </source>
</evidence>
<name>A0A8S5QWG6_9CAUD</name>
<reference evidence="1" key="1">
    <citation type="journal article" date="2021" name="Proc. Natl. Acad. Sci. U.S.A.">
        <title>A Catalog of Tens of Thousands of Viruses from Human Metagenomes Reveals Hidden Associations with Chronic Diseases.</title>
        <authorList>
            <person name="Tisza M.J."/>
            <person name="Buck C.B."/>
        </authorList>
    </citation>
    <scope>NUCLEOTIDE SEQUENCE</scope>
    <source>
        <strain evidence="1">CtTK08</strain>
    </source>
</reference>
<proteinExistence type="predicted"/>
<protein>
    <submittedName>
        <fullName evidence="1">Uncharacterized protein</fullName>
    </submittedName>
</protein>
<accession>A0A8S5QWG6</accession>
<organism evidence="1">
    <name type="scientific">Myoviridae sp. ctTK08</name>
    <dbReference type="NCBI Taxonomy" id="2826656"/>
    <lineage>
        <taxon>Viruses</taxon>
        <taxon>Duplodnaviria</taxon>
        <taxon>Heunggongvirae</taxon>
        <taxon>Uroviricota</taxon>
        <taxon>Caudoviricetes</taxon>
    </lineage>
</organism>